<feature type="coiled-coil region" evidence="1">
    <location>
        <begin position="116"/>
        <end position="157"/>
    </location>
</feature>
<evidence type="ECO:0008006" key="5">
    <source>
        <dbReference type="Google" id="ProtNLM"/>
    </source>
</evidence>
<dbReference type="EMBL" id="JAUFRC010000001">
    <property type="protein sequence ID" value="MDN3712126.1"/>
    <property type="molecule type" value="Genomic_DNA"/>
</dbReference>
<evidence type="ECO:0000313" key="4">
    <source>
        <dbReference type="Proteomes" id="UP001243846"/>
    </source>
</evidence>
<dbReference type="Proteomes" id="UP001243846">
    <property type="component" value="Unassembled WGS sequence"/>
</dbReference>
<protein>
    <recommendedName>
        <fullName evidence="5">Bacteriophage tail tape measure N-terminal domain-containing protein</fullName>
    </recommendedName>
</protein>
<keyword evidence="2" id="KW-0812">Transmembrane</keyword>
<keyword evidence="4" id="KW-1185">Reference proteome</keyword>
<accession>A0ABT8D766</accession>
<feature type="transmembrane region" description="Helical" evidence="2">
    <location>
        <begin position="271"/>
        <end position="297"/>
    </location>
</feature>
<evidence type="ECO:0000256" key="2">
    <source>
        <dbReference type="SAM" id="Phobius"/>
    </source>
</evidence>
<gene>
    <name evidence="3" type="ORF">QWZ10_10545</name>
</gene>
<evidence type="ECO:0000313" key="3">
    <source>
        <dbReference type="EMBL" id="MDN3712126.1"/>
    </source>
</evidence>
<evidence type="ECO:0000256" key="1">
    <source>
        <dbReference type="SAM" id="Coils"/>
    </source>
</evidence>
<keyword evidence="2" id="KW-1133">Transmembrane helix</keyword>
<comment type="caution">
    <text evidence="3">The sequence shown here is derived from an EMBL/GenBank/DDBJ whole genome shotgun (WGS) entry which is preliminary data.</text>
</comment>
<organism evidence="3 4">
    <name type="scientific">Paracoccus cavernae</name>
    <dbReference type="NCBI Taxonomy" id="1571207"/>
    <lineage>
        <taxon>Bacteria</taxon>
        <taxon>Pseudomonadati</taxon>
        <taxon>Pseudomonadota</taxon>
        <taxon>Alphaproteobacteria</taxon>
        <taxon>Rhodobacterales</taxon>
        <taxon>Paracoccaceae</taxon>
        <taxon>Paracoccus</taxon>
    </lineage>
</organism>
<proteinExistence type="predicted"/>
<sequence>MADDSDLLISAGFSDAKLAREAGKVIALFEKTGQQAQKAFDDAQGRVTNTQASRAHVREMDKLAKAYDPVYRAAKEYEAEVKRLDSAVAGKAITQERYNVLLEQAAQRQRAAIDAASGATARAAEEAQRVAQAQREAAAAETEAAAATARLATEKEQLRMKLDPLYAASKRYEASLATLDRALEVGSISAKQHEAALEQLNAEYARTGVAAQASGQKVAAAAEASTAATAGSSRAMRGQIQNFSFQVQDFAVQVAAGTAASTALGQQLPQLLGGFGALGAVIGAVVAVGVPLAAHFLGAGDAAKELRNSIKSLEEAVDAYNAAAKDSGATAAELVSSSVRRQRRRRISMIVSHG</sequence>
<name>A0ABT8D766_9RHOB</name>
<keyword evidence="1" id="KW-0175">Coiled coil</keyword>
<keyword evidence="2" id="KW-0472">Membrane</keyword>
<reference evidence="4" key="1">
    <citation type="journal article" date="2019" name="Int. J. Syst. Evol. Microbiol.">
        <title>The Global Catalogue of Microorganisms (GCM) 10K type strain sequencing project: providing services to taxonomists for standard genome sequencing and annotation.</title>
        <authorList>
            <consortium name="The Broad Institute Genomics Platform"/>
            <consortium name="The Broad Institute Genome Sequencing Center for Infectious Disease"/>
            <person name="Wu L."/>
            <person name="Ma J."/>
        </authorList>
    </citation>
    <scope>NUCLEOTIDE SEQUENCE [LARGE SCALE GENOMIC DNA]</scope>
    <source>
        <strain evidence="4">CECT 8482</strain>
    </source>
</reference>